<feature type="transmembrane region" description="Helical" evidence="12">
    <location>
        <begin position="242"/>
        <end position="262"/>
    </location>
</feature>
<dbReference type="InterPro" id="IPR036318">
    <property type="entry name" value="FAD-bd_PCMH-like_sf"/>
</dbReference>
<dbReference type="InterPro" id="IPR006037">
    <property type="entry name" value="RCK_C"/>
</dbReference>
<keyword evidence="5" id="KW-0997">Cell inner membrane</keyword>
<feature type="transmembrane region" description="Helical" evidence="12">
    <location>
        <begin position="363"/>
        <end position="384"/>
    </location>
</feature>
<dbReference type="InterPro" id="IPR016169">
    <property type="entry name" value="FAD-bd_PCMH_sub2"/>
</dbReference>
<keyword evidence="6" id="KW-0633">Potassium transport</keyword>
<name>A0ABY5HTJ8_9GAMM</name>
<dbReference type="NCBIfam" id="NF003714">
    <property type="entry name" value="PRK05326.1-1"/>
    <property type="match status" value="1"/>
</dbReference>
<gene>
    <name evidence="14" type="ORF">KDW95_19875</name>
</gene>
<feature type="domain" description="RCK C-terminal" evidence="13">
    <location>
        <begin position="404"/>
        <end position="485"/>
    </location>
</feature>
<keyword evidence="10" id="KW-0406">Ion transport</keyword>
<keyword evidence="11 12" id="KW-0472">Membrane</keyword>
<evidence type="ECO:0000256" key="8">
    <source>
        <dbReference type="ARBA" id="ARBA00022958"/>
    </source>
</evidence>
<accession>A0ABY5HTJ8</accession>
<feature type="transmembrane region" description="Helical" evidence="12">
    <location>
        <begin position="297"/>
        <end position="314"/>
    </location>
</feature>
<comment type="subcellular location">
    <subcellularLocation>
        <location evidence="1">Cell membrane</location>
        <topology evidence="1">Multi-pass membrane protein</topology>
    </subcellularLocation>
</comment>
<feature type="transmembrane region" description="Helical" evidence="12">
    <location>
        <begin position="57"/>
        <end position="76"/>
    </location>
</feature>
<evidence type="ECO:0000256" key="5">
    <source>
        <dbReference type="ARBA" id="ARBA00022519"/>
    </source>
</evidence>
<protein>
    <submittedName>
        <fullName evidence="14">Potassium/proton antiporter</fullName>
    </submittedName>
</protein>
<reference evidence="14" key="1">
    <citation type="submission" date="2021-04" db="EMBL/GenBank/DDBJ databases">
        <title>Oceanospirillales bacteria with DddD are important DMSP degraders in coastal seawater.</title>
        <authorList>
            <person name="Liu J."/>
        </authorList>
    </citation>
    <scope>NUCLEOTIDE SEQUENCE</scope>
    <source>
        <strain evidence="14">D13-1</strain>
    </source>
</reference>
<feature type="transmembrane region" description="Helical" evidence="12">
    <location>
        <begin position="185"/>
        <end position="205"/>
    </location>
</feature>
<sequence length="572" mass="61016">MDYMTSLFLLVGALMLMLSILLSPLSNRIGMPVLLLFLGVGMLAGEDGPGHIQFDDFETAFLVGNLALAIILLDGGMRTRGETFRVGLRPALVLATLGVLITALVTGMAAVFIFDLSWLDGLLIGTIVSSTDAAAVFALLQGRGLNLNARVGATLEIESGSNDPMAIFLTLVLLQLITLEGDASLWAAPLMLLQQIGIGVVCGWLGGKLLVSLVNRVDLVTALYPLLVTASGLVVFSGTNALGGSGFLAIYLAGVLLGNARVRMMPAILQVHDGLAWLAQLCLFLILGLLVDPSQLLLIAPAGLLLAAVLILVARPLATFSTLWPFKFNVREQSFIAWVGLRGAVPIVLALFPVMAGVEQAPLFFNIAFIVVLVSLVIQGTSLAPVARWLKLEVPGHEQAHRRIPIDVPAVGEHELLLFRLQGSRWQRPSPLGELRMPADTGIAAVFRNGRYLRPQAKTALQDGDLLAVMARPDMIDALGHQFNAPQGPKHLGEMAFFGEFVLNGEAQLADVEQAYGIRVEQEDSSQTLSACIARHQHGHPVVGDSLMLGPVTLVVKAVDGDVVTKVGLKLH</sequence>
<evidence type="ECO:0000313" key="15">
    <source>
        <dbReference type="Proteomes" id="UP001058461"/>
    </source>
</evidence>
<evidence type="ECO:0000256" key="2">
    <source>
        <dbReference type="ARBA" id="ARBA00022448"/>
    </source>
</evidence>
<dbReference type="SUPFAM" id="SSF116726">
    <property type="entry name" value="TrkA C-terminal domain-like"/>
    <property type="match status" value="1"/>
</dbReference>
<feature type="transmembrane region" description="Helical" evidence="12">
    <location>
        <begin position="119"/>
        <end position="140"/>
    </location>
</feature>
<dbReference type="SUPFAM" id="SSF56176">
    <property type="entry name" value="FAD-binding/transporter-associated domain-like"/>
    <property type="match status" value="1"/>
</dbReference>
<keyword evidence="8" id="KW-0630">Potassium</keyword>
<dbReference type="Gene3D" id="3.30.465.10">
    <property type="match status" value="1"/>
</dbReference>
<dbReference type="Gene3D" id="1.20.1530.20">
    <property type="match status" value="1"/>
</dbReference>
<dbReference type="NCBIfam" id="NF003715">
    <property type="entry name" value="PRK05326.1-2"/>
    <property type="match status" value="1"/>
</dbReference>
<dbReference type="NCBIfam" id="NF003716">
    <property type="entry name" value="PRK05326.1-3"/>
    <property type="match status" value="1"/>
</dbReference>
<evidence type="ECO:0000256" key="6">
    <source>
        <dbReference type="ARBA" id="ARBA00022538"/>
    </source>
</evidence>
<evidence type="ECO:0000256" key="9">
    <source>
        <dbReference type="ARBA" id="ARBA00022989"/>
    </source>
</evidence>
<evidence type="ECO:0000256" key="7">
    <source>
        <dbReference type="ARBA" id="ARBA00022692"/>
    </source>
</evidence>
<dbReference type="InterPro" id="IPR005170">
    <property type="entry name" value="Transptr-assoc_dom"/>
</dbReference>
<keyword evidence="4" id="KW-1003">Cell membrane</keyword>
<feature type="transmembrane region" description="Helical" evidence="12">
    <location>
        <begin position="6"/>
        <end position="22"/>
    </location>
</feature>
<dbReference type="Gene3D" id="3.30.70.1450">
    <property type="entry name" value="Regulator of K+ conductance, C-terminal domain"/>
    <property type="match status" value="1"/>
</dbReference>
<organism evidence="14 15">
    <name type="scientific">Marinobacterium rhizophilum</name>
    <dbReference type="NCBI Taxonomy" id="420402"/>
    <lineage>
        <taxon>Bacteria</taxon>
        <taxon>Pseudomonadati</taxon>
        <taxon>Pseudomonadota</taxon>
        <taxon>Gammaproteobacteria</taxon>
        <taxon>Oceanospirillales</taxon>
        <taxon>Oceanospirillaceae</taxon>
        <taxon>Marinobacterium</taxon>
    </lineage>
</organism>
<keyword evidence="15" id="KW-1185">Reference proteome</keyword>
<evidence type="ECO:0000256" key="1">
    <source>
        <dbReference type="ARBA" id="ARBA00004651"/>
    </source>
</evidence>
<evidence type="ECO:0000259" key="13">
    <source>
        <dbReference type="PROSITE" id="PS51202"/>
    </source>
</evidence>
<dbReference type="Pfam" id="PF03471">
    <property type="entry name" value="CorC_HlyC"/>
    <property type="match status" value="1"/>
</dbReference>
<dbReference type="InterPro" id="IPR006153">
    <property type="entry name" value="Cation/H_exchanger_TM"/>
</dbReference>
<dbReference type="SMART" id="SM01091">
    <property type="entry name" value="CorC_HlyC"/>
    <property type="match status" value="1"/>
</dbReference>
<dbReference type="PANTHER" id="PTHR32507">
    <property type="entry name" value="NA(+)/H(+) ANTIPORTER 1"/>
    <property type="match status" value="1"/>
</dbReference>
<evidence type="ECO:0000256" key="10">
    <source>
        <dbReference type="ARBA" id="ARBA00023065"/>
    </source>
</evidence>
<evidence type="ECO:0000313" key="14">
    <source>
        <dbReference type="EMBL" id="UTW14465.1"/>
    </source>
</evidence>
<keyword evidence="9 12" id="KW-1133">Transmembrane helix</keyword>
<evidence type="ECO:0000256" key="3">
    <source>
        <dbReference type="ARBA" id="ARBA00022449"/>
    </source>
</evidence>
<feature type="transmembrane region" description="Helical" evidence="12">
    <location>
        <begin position="335"/>
        <end position="357"/>
    </location>
</feature>
<dbReference type="Proteomes" id="UP001058461">
    <property type="component" value="Chromosome"/>
</dbReference>
<proteinExistence type="predicted"/>
<feature type="transmembrane region" description="Helical" evidence="12">
    <location>
        <begin position="88"/>
        <end position="113"/>
    </location>
</feature>
<feature type="transmembrane region" description="Helical" evidence="12">
    <location>
        <begin position="217"/>
        <end position="236"/>
    </location>
</feature>
<evidence type="ECO:0000256" key="12">
    <source>
        <dbReference type="SAM" id="Phobius"/>
    </source>
</evidence>
<keyword evidence="3" id="KW-0050">Antiport</keyword>
<dbReference type="Pfam" id="PF00999">
    <property type="entry name" value="Na_H_Exchanger"/>
    <property type="match status" value="1"/>
</dbReference>
<keyword evidence="2" id="KW-0813">Transport</keyword>
<feature type="transmembrane region" description="Helical" evidence="12">
    <location>
        <begin position="274"/>
        <end position="291"/>
    </location>
</feature>
<dbReference type="InterPro" id="IPR038770">
    <property type="entry name" value="Na+/solute_symporter_sf"/>
</dbReference>
<dbReference type="InterPro" id="IPR036721">
    <property type="entry name" value="RCK_C_sf"/>
</dbReference>
<evidence type="ECO:0000256" key="4">
    <source>
        <dbReference type="ARBA" id="ARBA00022475"/>
    </source>
</evidence>
<dbReference type="PANTHER" id="PTHR32507:SF7">
    <property type="entry name" value="K(+)_H(+) ANTIPORTER NHAP2"/>
    <property type="match status" value="1"/>
</dbReference>
<dbReference type="PROSITE" id="PS51202">
    <property type="entry name" value="RCK_C"/>
    <property type="match status" value="1"/>
</dbReference>
<keyword evidence="7 12" id="KW-0812">Transmembrane</keyword>
<dbReference type="EMBL" id="CP073347">
    <property type="protein sequence ID" value="UTW14465.1"/>
    <property type="molecule type" value="Genomic_DNA"/>
</dbReference>
<evidence type="ECO:0000256" key="11">
    <source>
        <dbReference type="ARBA" id="ARBA00023136"/>
    </source>
</evidence>